<accession>A0ABN0Q7D4</accession>
<organism evidence="1 2">
    <name type="scientific">Enterobacter cloacae S611</name>
    <dbReference type="NCBI Taxonomy" id="1399146"/>
    <lineage>
        <taxon>Bacteria</taxon>
        <taxon>Pseudomonadati</taxon>
        <taxon>Pseudomonadota</taxon>
        <taxon>Gammaproteobacteria</taxon>
        <taxon>Enterobacterales</taxon>
        <taxon>Enterobacteriaceae</taxon>
        <taxon>Enterobacter</taxon>
        <taxon>Enterobacter cloacae complex</taxon>
    </lineage>
</organism>
<keyword evidence="2" id="KW-1185">Reference proteome</keyword>
<name>A0ABN0Q7D4_ENTCL</name>
<gene>
    <name evidence="1" type="ORF">EDP2_1686</name>
</gene>
<evidence type="ECO:0008006" key="3">
    <source>
        <dbReference type="Google" id="ProtNLM"/>
    </source>
</evidence>
<reference evidence="1 2" key="1">
    <citation type="journal article" date="2014" name="Genome Announc.">
        <title>Draft Genome Sequence of Enterobacter cloacae Strain S611.</title>
        <authorList>
            <person name="Wang D."/>
            <person name="Han C.S."/>
            <person name="Dichosa A.E."/>
            <person name="Gleasner C.D."/>
            <person name="Johnson S.L."/>
            <person name="Daligault H.E."/>
            <person name="Davenport K.W."/>
            <person name="Li P.E."/>
            <person name="Pierson E.A."/>
            <person name="Pierson L.S.III."/>
        </authorList>
    </citation>
    <scope>NUCLEOTIDE SEQUENCE [LARGE SCALE GENOMIC DNA]</scope>
    <source>
        <strain evidence="1 2">S611</strain>
    </source>
</reference>
<protein>
    <recommendedName>
        <fullName evidence="3">Type IV secretion protein Rhs</fullName>
    </recommendedName>
</protein>
<evidence type="ECO:0000313" key="2">
    <source>
        <dbReference type="Proteomes" id="UP000017834"/>
    </source>
</evidence>
<comment type="caution">
    <text evidence="1">The sequence shown here is derived from an EMBL/GenBank/DDBJ whole genome shotgun (WGS) entry which is preliminary data.</text>
</comment>
<dbReference type="Proteomes" id="UP000017834">
    <property type="component" value="Unassembled WGS sequence"/>
</dbReference>
<proteinExistence type="predicted"/>
<sequence>MSDEEGSLRLLTLGEIALARTVYGSSITYPRVWIHHDSYFPFKLQGKTTAMSPNGELYFRDWYCNDFSKNSFQYQHIFIHEMAHVWQYQRGIWVRMRGLASGFISYEYTFEENKKLLDYRLEQQAQIIADYFLLSKFGLKLWLTRRGKDNEVSYVGPVDDQLNANYQKVLEGFPF</sequence>
<dbReference type="EMBL" id="AXOM01000046">
    <property type="protein sequence ID" value="ESS58012.1"/>
    <property type="molecule type" value="Genomic_DNA"/>
</dbReference>
<evidence type="ECO:0000313" key="1">
    <source>
        <dbReference type="EMBL" id="ESS58012.1"/>
    </source>
</evidence>